<keyword evidence="2" id="KW-1185">Reference proteome</keyword>
<evidence type="ECO:0000313" key="2">
    <source>
        <dbReference type="Proteomes" id="UP000679179"/>
    </source>
</evidence>
<dbReference type="EMBL" id="BOPZ01000012">
    <property type="protein sequence ID" value="GIM29005.1"/>
    <property type="molecule type" value="Genomic_DNA"/>
</dbReference>
<accession>A0A919S0P5</accession>
<dbReference type="AlphaFoldDB" id="A0A919S0P5"/>
<organism evidence="1 2">
    <name type="scientific">Clostridium polyendosporum</name>
    <dbReference type="NCBI Taxonomy" id="69208"/>
    <lineage>
        <taxon>Bacteria</taxon>
        <taxon>Bacillati</taxon>
        <taxon>Bacillota</taxon>
        <taxon>Clostridia</taxon>
        <taxon>Eubacteriales</taxon>
        <taxon>Clostridiaceae</taxon>
        <taxon>Clostridium</taxon>
    </lineage>
</organism>
<proteinExistence type="predicted"/>
<reference evidence="1" key="1">
    <citation type="submission" date="2021-03" db="EMBL/GenBank/DDBJ databases">
        <title>Taxonomic study of Clostridium polyendosporum from meadow-gley soil under rice.</title>
        <authorList>
            <person name="Kobayashi H."/>
            <person name="Tanizawa Y."/>
            <person name="Yagura M."/>
        </authorList>
    </citation>
    <scope>NUCLEOTIDE SEQUENCE</scope>
    <source>
        <strain evidence="1">JCM 30710</strain>
    </source>
</reference>
<gene>
    <name evidence="1" type="ORF">CPJCM30710_16710</name>
</gene>
<dbReference type="Proteomes" id="UP000679179">
    <property type="component" value="Unassembled WGS sequence"/>
</dbReference>
<dbReference type="RefSeq" id="WP_212903721.1">
    <property type="nucleotide sequence ID" value="NZ_BOPZ01000012.1"/>
</dbReference>
<name>A0A919S0P5_9CLOT</name>
<protein>
    <submittedName>
        <fullName evidence="1">Uncharacterized protein</fullName>
    </submittedName>
</protein>
<sequence length="77" mass="8616">MAWDRIKELNLDDKLKNSLKSISDKDSDAVEGFIMDPDKLQMVKDLMHDGSDSRSIGDAVGLTVRQVDIIKELLGKL</sequence>
<comment type="caution">
    <text evidence="1">The sequence shown here is derived from an EMBL/GenBank/DDBJ whole genome shotgun (WGS) entry which is preliminary data.</text>
</comment>
<evidence type="ECO:0000313" key="1">
    <source>
        <dbReference type="EMBL" id="GIM29005.1"/>
    </source>
</evidence>